<dbReference type="InterPro" id="IPR036188">
    <property type="entry name" value="FAD/NAD-bd_sf"/>
</dbReference>
<dbReference type="Gene3D" id="3.30.70.2450">
    <property type="match status" value="1"/>
</dbReference>
<dbReference type="PRINTS" id="PR00420">
    <property type="entry name" value="RNGMNOXGNASE"/>
</dbReference>
<protein>
    <submittedName>
        <fullName evidence="3">Bifunctional 3-(3-hydroxy-phenyl)propionate/3-hydroxycinnamic acid hydroxylase</fullName>
    </submittedName>
</protein>
<proteinExistence type="predicted"/>
<reference evidence="3" key="1">
    <citation type="submission" date="2021-01" db="EMBL/GenBank/DDBJ databases">
        <title>Novel species in genus Nocardioides.</title>
        <authorList>
            <person name="Zhang G."/>
        </authorList>
    </citation>
    <scope>NUCLEOTIDE SEQUENCE</scope>
    <source>
        <strain evidence="3">Zg-536</strain>
    </source>
</reference>
<evidence type="ECO:0000313" key="4">
    <source>
        <dbReference type="Proteomes" id="UP000663791"/>
    </source>
</evidence>
<dbReference type="SUPFAM" id="SSF51905">
    <property type="entry name" value="FAD/NAD(P)-binding domain"/>
    <property type="match status" value="1"/>
</dbReference>
<dbReference type="RefSeq" id="WP_205289929.1">
    <property type="nucleotide sequence ID" value="NZ_CP074406.1"/>
</dbReference>
<keyword evidence="1" id="KW-0560">Oxidoreductase</keyword>
<comment type="caution">
    <text evidence="3">The sequence shown here is derived from an EMBL/GenBank/DDBJ whole genome shotgun (WGS) entry which is preliminary data.</text>
</comment>
<dbReference type="GO" id="GO:0071949">
    <property type="term" value="F:FAD binding"/>
    <property type="evidence" value="ECO:0007669"/>
    <property type="project" value="InterPro"/>
</dbReference>
<dbReference type="GO" id="GO:0019622">
    <property type="term" value="P:3-(3-hydroxy)phenylpropionate catabolic process"/>
    <property type="evidence" value="ECO:0007669"/>
    <property type="project" value="TreeGrafter"/>
</dbReference>
<name>A0A938Y6Z6_9ACTN</name>
<dbReference type="Pfam" id="PF01494">
    <property type="entry name" value="FAD_binding_3"/>
    <property type="match status" value="1"/>
</dbReference>
<dbReference type="Proteomes" id="UP000663791">
    <property type="component" value="Unassembled WGS sequence"/>
</dbReference>
<sequence length="620" mass="66875">MKSPDVDVLIIGAGPVGLTLANLLGARGRSALVLEQRATLIDYPRGVGLDDESIRTLATAGLWERIERYTVPQHVVRFVNGKGQVLATNDPQTREFGYVRKHGFIQPLVDQELAAGLDRFAGTELRFGHRVAGLTEHADGVDVTVEVLDADEQVVGTEVLTASYVVGAEGGRSFTRNWLGEHHGVEFEGKSPSTRWLVVDVENDPIGTPSVYLGADPRRPYVSIGLPLGIRRWEFMLFDDEPTELVDTPEFRAELLAPHVPDPAAVSIINQRVFTHHGRVATSFRKGRVMLAGDAAHLMPVWLGQGWNSGIRDATNLAWKLTAVLRGEASEDLLDTYTSERHGHVAAMIDVNMAAGSIMKCGPVKGWLRDRAATALNVVPSVKAYFSELRFKPMPRYDTGVVVDQATLTPGRSDVSFKPGALKSGALKPGKGLRRRSAAATALHPFTDSAGAASPVGLQFIQPRVSTASANDVLLDEATGDWWTLAAWGNDPARLLSDEDLALVERLGIRLVAFYPETQRAWAEERFAGSPTTVIGDTTGALKDWFDTRACGFVVLRPDRFVAAASLAQQASQAFRATLTAASYDVAERAAVAGVLAADIEPTVAAAHTELAGLTEEVPA</sequence>
<dbReference type="Gene3D" id="3.50.50.60">
    <property type="entry name" value="FAD/NAD(P)-binding domain"/>
    <property type="match status" value="1"/>
</dbReference>
<evidence type="ECO:0000259" key="2">
    <source>
        <dbReference type="Pfam" id="PF01494"/>
    </source>
</evidence>
<dbReference type="InterPro" id="IPR002938">
    <property type="entry name" value="FAD-bd"/>
</dbReference>
<feature type="domain" description="FAD-binding" evidence="2">
    <location>
        <begin position="5"/>
        <end position="350"/>
    </location>
</feature>
<organism evidence="3 4">
    <name type="scientific">Nocardioides faecalis</name>
    <dbReference type="NCBI Taxonomy" id="2803858"/>
    <lineage>
        <taxon>Bacteria</taxon>
        <taxon>Bacillati</taxon>
        <taxon>Actinomycetota</taxon>
        <taxon>Actinomycetes</taxon>
        <taxon>Propionibacteriales</taxon>
        <taxon>Nocardioidaceae</taxon>
        <taxon>Nocardioides</taxon>
    </lineage>
</organism>
<dbReference type="PANTHER" id="PTHR43476">
    <property type="entry name" value="3-(3-HYDROXY-PHENYL)PROPIONATE/3-HYDROXYCINNAMIC ACID HYDROXYLASE"/>
    <property type="match status" value="1"/>
</dbReference>
<evidence type="ECO:0000313" key="3">
    <source>
        <dbReference type="EMBL" id="MBM9458646.1"/>
    </source>
</evidence>
<gene>
    <name evidence="3" type="ORF">JK386_01895</name>
</gene>
<dbReference type="InterPro" id="IPR050631">
    <property type="entry name" value="PheA/TfdB_FAD_monoxygenase"/>
</dbReference>
<evidence type="ECO:0000256" key="1">
    <source>
        <dbReference type="ARBA" id="ARBA00023002"/>
    </source>
</evidence>
<accession>A0A938Y6Z6</accession>
<dbReference type="AlphaFoldDB" id="A0A938Y6Z6"/>
<keyword evidence="4" id="KW-1185">Reference proteome</keyword>
<dbReference type="EMBL" id="JAERTX010000001">
    <property type="protein sequence ID" value="MBM9458646.1"/>
    <property type="molecule type" value="Genomic_DNA"/>
</dbReference>
<dbReference type="GO" id="GO:0008688">
    <property type="term" value="F:3-(3-hydroxyphenyl)propionate hydroxylase activity"/>
    <property type="evidence" value="ECO:0007669"/>
    <property type="project" value="TreeGrafter"/>
</dbReference>
<dbReference type="PANTHER" id="PTHR43476:SF3">
    <property type="entry name" value="FAD-BINDING MONOOXYGENASE"/>
    <property type="match status" value="1"/>
</dbReference>